<evidence type="ECO:0000313" key="7">
    <source>
        <dbReference type="EMBL" id="ADI13615.1"/>
    </source>
</evidence>
<proteinExistence type="predicted"/>
<organism evidence="7 8">
    <name type="scientific">Truepera radiovictrix (strain DSM 17093 / CIP 108686 / LMG 22925 / RQ-24)</name>
    <dbReference type="NCBI Taxonomy" id="649638"/>
    <lineage>
        <taxon>Bacteria</taxon>
        <taxon>Thermotogati</taxon>
        <taxon>Deinococcota</taxon>
        <taxon>Deinococci</taxon>
        <taxon>Trueperales</taxon>
        <taxon>Trueperaceae</taxon>
        <taxon>Truepera</taxon>
    </lineage>
</organism>
<dbReference type="AlphaFoldDB" id="D7CS83"/>
<dbReference type="Proteomes" id="UP000000379">
    <property type="component" value="Chromosome"/>
</dbReference>
<evidence type="ECO:0000256" key="2">
    <source>
        <dbReference type="ARBA" id="ARBA00022692"/>
    </source>
</evidence>
<keyword evidence="3 5" id="KW-1133">Transmembrane helix</keyword>
<dbReference type="RefSeq" id="WP_013176995.1">
    <property type="nucleotide sequence ID" value="NC_014221.1"/>
</dbReference>
<comment type="subcellular location">
    <subcellularLocation>
        <location evidence="1">Membrane</location>
        <topology evidence="1">Multi-pass membrane protein</topology>
    </subcellularLocation>
</comment>
<dbReference type="HOGENOM" id="CLU_1106731_0_0_0"/>
<dbReference type="PRINTS" id="PR00164">
    <property type="entry name" value="ABC2TRNSPORT"/>
</dbReference>
<dbReference type="GO" id="GO:0140359">
    <property type="term" value="F:ABC-type transporter activity"/>
    <property type="evidence" value="ECO:0007669"/>
    <property type="project" value="InterPro"/>
</dbReference>
<dbReference type="EMBL" id="CP002049">
    <property type="protein sequence ID" value="ADI13615.1"/>
    <property type="molecule type" value="Genomic_DNA"/>
</dbReference>
<gene>
    <name evidence="7" type="ordered locus">Trad_0478</name>
</gene>
<keyword evidence="4 5" id="KW-0472">Membrane</keyword>
<dbReference type="KEGG" id="tra:Trad_0478"/>
<dbReference type="OrthoDB" id="26267at2"/>
<evidence type="ECO:0000256" key="4">
    <source>
        <dbReference type="ARBA" id="ARBA00023136"/>
    </source>
</evidence>
<dbReference type="InterPro" id="IPR000412">
    <property type="entry name" value="ABC_2_transport"/>
</dbReference>
<dbReference type="Pfam" id="PF01061">
    <property type="entry name" value="ABC2_membrane"/>
    <property type="match status" value="1"/>
</dbReference>
<dbReference type="PANTHER" id="PTHR43229:SF2">
    <property type="entry name" value="NODULATION PROTEIN J"/>
    <property type="match status" value="1"/>
</dbReference>
<feature type="domain" description="ABC-2 type transporter transmembrane" evidence="6">
    <location>
        <begin position="2"/>
        <end position="207"/>
    </location>
</feature>
<dbReference type="InterPro" id="IPR013525">
    <property type="entry name" value="ABC2_TM"/>
</dbReference>
<feature type="transmembrane region" description="Helical" evidence="5">
    <location>
        <begin position="20"/>
        <end position="42"/>
    </location>
</feature>
<reference evidence="8" key="1">
    <citation type="submission" date="2010-05" db="EMBL/GenBank/DDBJ databases">
        <title>The complete genome of Truepera radiovictris DSM 17093.</title>
        <authorList>
            <consortium name="US DOE Joint Genome Institute (JGI-PGF)"/>
            <person name="Lucas S."/>
            <person name="Copeland A."/>
            <person name="Lapidus A."/>
            <person name="Glavina del Rio T."/>
            <person name="Dalin E."/>
            <person name="Tice H."/>
            <person name="Bruce D."/>
            <person name="Goodwin L."/>
            <person name="Pitluck S."/>
            <person name="Kyrpides N."/>
            <person name="Mavromatis K."/>
            <person name="Ovchinnikova G."/>
            <person name="Munk A.C."/>
            <person name="Detter J.C."/>
            <person name="Han C."/>
            <person name="Tapia R."/>
            <person name="Land M."/>
            <person name="Hauser L."/>
            <person name="Markowitz V."/>
            <person name="Cheng J.-F."/>
            <person name="Hugenholtz P."/>
            <person name="Woyke T."/>
            <person name="Wu D."/>
            <person name="Tindall B."/>
            <person name="Pomrenke H.G."/>
            <person name="Brambilla E."/>
            <person name="Klenk H.-P."/>
            <person name="Eisen J.A."/>
        </authorList>
    </citation>
    <scope>NUCLEOTIDE SEQUENCE [LARGE SCALE GENOMIC DNA]</scope>
    <source>
        <strain evidence="8">DSM 17093 / CIP 108686 / LMG 22925 / RQ-24</strain>
    </source>
</reference>
<keyword evidence="8" id="KW-1185">Reference proteome</keyword>
<feature type="transmembrane region" description="Helical" evidence="5">
    <location>
        <begin position="108"/>
        <end position="130"/>
    </location>
</feature>
<sequence length="251" mass="27076">MWRAEWLRLRADWLFYRQLLLGSLLNQVLVTVGAFWVVSLLADKSLATLMALFFWQYASVPLSRVAADIWEETSTGAFEQTYLHAGAPVAVLFVRLCLYFVRQSALQLPVFAALALLSFGWAPLASYPWFGFALSLALTLASLAGLGLVVGGVLLVSRNAISYASAAEYALLFLSGVIVPIAALPAPLQALAPWLPLSLGVEALRRLEAGAAPYGLLLLLGVQAAALLLLGLAVFRVCLARALRRGFAMGR</sequence>
<dbReference type="STRING" id="649638.Trad_0478"/>
<dbReference type="eggNOG" id="COG0842">
    <property type="taxonomic scope" value="Bacteria"/>
</dbReference>
<evidence type="ECO:0000256" key="5">
    <source>
        <dbReference type="SAM" id="Phobius"/>
    </source>
</evidence>
<evidence type="ECO:0000256" key="1">
    <source>
        <dbReference type="ARBA" id="ARBA00004141"/>
    </source>
</evidence>
<feature type="transmembrane region" description="Helical" evidence="5">
    <location>
        <begin position="212"/>
        <end position="235"/>
    </location>
</feature>
<name>D7CS83_TRURR</name>
<protein>
    <submittedName>
        <fullName evidence="7">ABC-2 type transporter</fullName>
    </submittedName>
</protein>
<dbReference type="InterPro" id="IPR051784">
    <property type="entry name" value="Nod_factor_ABC_transporter"/>
</dbReference>
<feature type="transmembrane region" description="Helical" evidence="5">
    <location>
        <begin position="82"/>
        <end position="101"/>
    </location>
</feature>
<evidence type="ECO:0000259" key="6">
    <source>
        <dbReference type="Pfam" id="PF01061"/>
    </source>
</evidence>
<dbReference type="GO" id="GO:0043190">
    <property type="term" value="C:ATP-binding cassette (ABC) transporter complex"/>
    <property type="evidence" value="ECO:0007669"/>
    <property type="project" value="InterPro"/>
</dbReference>
<evidence type="ECO:0000313" key="8">
    <source>
        <dbReference type="Proteomes" id="UP000000379"/>
    </source>
</evidence>
<dbReference type="PANTHER" id="PTHR43229">
    <property type="entry name" value="NODULATION PROTEIN J"/>
    <property type="match status" value="1"/>
</dbReference>
<reference evidence="7 8" key="2">
    <citation type="journal article" date="2011" name="Stand. Genomic Sci.">
        <title>Complete genome sequence of Truepera radiovictrix type strain (RQ-24).</title>
        <authorList>
            <person name="Ivanova N."/>
            <person name="Rohde C."/>
            <person name="Munk C."/>
            <person name="Nolan M."/>
            <person name="Lucas S."/>
            <person name="Del Rio T.G."/>
            <person name="Tice H."/>
            <person name="Deshpande S."/>
            <person name="Cheng J.F."/>
            <person name="Tapia R."/>
            <person name="Han C."/>
            <person name="Goodwin L."/>
            <person name="Pitluck S."/>
            <person name="Liolios K."/>
            <person name="Mavromatis K."/>
            <person name="Mikhailova N."/>
            <person name="Pati A."/>
            <person name="Chen A."/>
            <person name="Palaniappan K."/>
            <person name="Land M."/>
            <person name="Hauser L."/>
            <person name="Chang Y.J."/>
            <person name="Jeffries C.D."/>
            <person name="Brambilla E."/>
            <person name="Rohde M."/>
            <person name="Goker M."/>
            <person name="Tindall B.J."/>
            <person name="Woyke T."/>
            <person name="Bristow J."/>
            <person name="Eisen J.A."/>
            <person name="Markowitz V."/>
            <person name="Hugenholtz P."/>
            <person name="Kyrpides N.C."/>
            <person name="Klenk H.P."/>
            <person name="Lapidus A."/>
        </authorList>
    </citation>
    <scope>NUCLEOTIDE SEQUENCE [LARGE SCALE GENOMIC DNA]</scope>
    <source>
        <strain evidence="8">DSM 17093 / CIP 108686 / LMG 22925 / RQ-24</strain>
    </source>
</reference>
<feature type="transmembrane region" description="Helical" evidence="5">
    <location>
        <begin position="136"/>
        <end position="157"/>
    </location>
</feature>
<feature type="transmembrane region" description="Helical" evidence="5">
    <location>
        <begin position="169"/>
        <end position="192"/>
    </location>
</feature>
<keyword evidence="2 5" id="KW-0812">Transmembrane</keyword>
<evidence type="ECO:0000256" key="3">
    <source>
        <dbReference type="ARBA" id="ARBA00022989"/>
    </source>
</evidence>
<accession>D7CS83</accession>